<keyword evidence="8" id="KW-1185">Reference proteome</keyword>
<dbReference type="Proteomes" id="UP000182998">
    <property type="component" value="Unassembled WGS sequence"/>
</dbReference>
<dbReference type="PANTHER" id="PTHR21432">
    <property type="entry name" value="ACETYL-COA HYDROLASE-RELATED"/>
    <property type="match status" value="1"/>
</dbReference>
<protein>
    <submittedName>
        <fullName evidence="5">4-hydroxybutyrate coenzyme A transferase</fullName>
    </submittedName>
    <submittedName>
        <fullName evidence="6">Itaconate CoA-transferase</fullName>
    </submittedName>
</protein>
<reference evidence="7" key="2">
    <citation type="submission" date="2014-09" db="EMBL/GenBank/DDBJ databases">
        <authorList>
            <person name="Gomez-Valero L."/>
        </authorList>
    </citation>
    <scope>NUCLEOTIDE SEQUENCE [LARGE SCALE GENOMIC DNA]</scope>
    <source>
        <strain evidence="7">ATCC33218</strain>
    </source>
</reference>
<evidence type="ECO:0000256" key="2">
    <source>
        <dbReference type="ARBA" id="ARBA00022679"/>
    </source>
</evidence>
<reference evidence="6 8" key="3">
    <citation type="submission" date="2016-10" db="EMBL/GenBank/DDBJ databases">
        <authorList>
            <person name="Varghese N."/>
            <person name="Submissions S."/>
        </authorList>
    </citation>
    <scope>NUCLEOTIDE SEQUENCE [LARGE SCALE GENOMIC DNA]</scope>
    <source>
        <strain evidence="6 8">ATCC 33218</strain>
    </source>
</reference>
<accession>A0A098GE02</accession>
<evidence type="ECO:0000259" key="3">
    <source>
        <dbReference type="Pfam" id="PF02550"/>
    </source>
</evidence>
<evidence type="ECO:0000313" key="7">
    <source>
        <dbReference type="Proteomes" id="UP000032414"/>
    </source>
</evidence>
<dbReference type="PATRIC" id="fig|451.8.peg.219"/>
<dbReference type="STRING" id="451.B6N58_10925"/>
<dbReference type="GO" id="GO:0008775">
    <property type="term" value="F:acetate CoA-transferase activity"/>
    <property type="evidence" value="ECO:0007669"/>
    <property type="project" value="InterPro"/>
</dbReference>
<gene>
    <name evidence="5" type="ORF">LMI_0902</name>
    <name evidence="6" type="ORF">SAMN02982997_02158</name>
</gene>
<dbReference type="Proteomes" id="UP000032414">
    <property type="component" value="Chromosome I"/>
</dbReference>
<dbReference type="SUPFAM" id="SSF100950">
    <property type="entry name" value="NagB/RpiA/CoA transferase-like"/>
    <property type="match status" value="2"/>
</dbReference>
<dbReference type="HOGENOM" id="CLU_030703_1_0_6"/>
<evidence type="ECO:0000313" key="5">
    <source>
        <dbReference type="EMBL" id="CEG60222.1"/>
    </source>
</evidence>
<dbReference type="InterPro" id="IPR037171">
    <property type="entry name" value="NagB/RpiA_transferase-like"/>
</dbReference>
<feature type="domain" description="Acetyl-CoA hydrolase/transferase N-terminal" evidence="3">
    <location>
        <begin position="6"/>
        <end position="189"/>
    </location>
</feature>
<dbReference type="GO" id="GO:0006083">
    <property type="term" value="P:acetate metabolic process"/>
    <property type="evidence" value="ECO:0007669"/>
    <property type="project" value="InterPro"/>
</dbReference>
<name>A0A098GE02_LEGMI</name>
<dbReference type="Pfam" id="PF13336">
    <property type="entry name" value="AcetylCoA_hyd_C"/>
    <property type="match status" value="1"/>
</dbReference>
<evidence type="ECO:0000256" key="1">
    <source>
        <dbReference type="ARBA" id="ARBA00009632"/>
    </source>
</evidence>
<keyword evidence="2 5" id="KW-0808">Transferase</keyword>
<dbReference type="AlphaFoldDB" id="A0A098GE02"/>
<dbReference type="InterPro" id="IPR046433">
    <property type="entry name" value="ActCoA_hydro"/>
</dbReference>
<feature type="domain" description="Acetyl-CoA hydrolase/transferase C-terminal" evidence="4">
    <location>
        <begin position="281"/>
        <end position="431"/>
    </location>
</feature>
<evidence type="ECO:0000259" key="4">
    <source>
        <dbReference type="Pfam" id="PF13336"/>
    </source>
</evidence>
<comment type="similarity">
    <text evidence="1">Belongs to the acetyl-CoA hydrolase/transferase family.</text>
</comment>
<organism evidence="5 7">
    <name type="scientific">Legionella micdadei</name>
    <name type="common">Tatlockia micdadei</name>
    <dbReference type="NCBI Taxonomy" id="451"/>
    <lineage>
        <taxon>Bacteria</taxon>
        <taxon>Pseudomonadati</taxon>
        <taxon>Pseudomonadota</taxon>
        <taxon>Gammaproteobacteria</taxon>
        <taxon>Legionellales</taxon>
        <taxon>Legionellaceae</taxon>
        <taxon>Legionella</taxon>
    </lineage>
</organism>
<dbReference type="OrthoDB" id="9801795at2"/>
<dbReference type="RefSeq" id="WP_045098670.1">
    <property type="nucleotide sequence ID" value="NZ_CP020614.1"/>
</dbReference>
<dbReference type="EMBL" id="LN614830">
    <property type="protein sequence ID" value="CEG60222.1"/>
    <property type="molecule type" value="Genomic_DNA"/>
</dbReference>
<dbReference type="Pfam" id="PF02550">
    <property type="entry name" value="AcetylCoA_hydro"/>
    <property type="match status" value="1"/>
</dbReference>
<evidence type="ECO:0000313" key="6">
    <source>
        <dbReference type="EMBL" id="SCY58380.1"/>
    </source>
</evidence>
<dbReference type="InterPro" id="IPR003702">
    <property type="entry name" value="ActCoA_hydro_N"/>
</dbReference>
<dbReference type="PANTHER" id="PTHR21432:SF20">
    <property type="entry name" value="ACETYL-COA HYDROLASE"/>
    <property type="match status" value="1"/>
</dbReference>
<dbReference type="InterPro" id="IPR038460">
    <property type="entry name" value="AcetylCoA_hyd_C_sf"/>
</dbReference>
<evidence type="ECO:0000313" key="8">
    <source>
        <dbReference type="Proteomes" id="UP000182998"/>
    </source>
</evidence>
<dbReference type="Gene3D" id="3.40.1080.20">
    <property type="entry name" value="Acetyl-CoA hydrolase/transferase C-terminal domain"/>
    <property type="match status" value="1"/>
</dbReference>
<proteinExistence type="inferred from homology"/>
<dbReference type="KEGG" id="tmc:LMI_0902"/>
<dbReference type="Gene3D" id="3.30.750.70">
    <property type="entry name" value="4-hydroxybutyrate coenzyme like domains"/>
    <property type="match status" value="1"/>
</dbReference>
<sequence length="437" mass="48073">MNFDNVYQQKRCSAEEAVNLIPEHAVISMGMRAGTPPALCRALAERARAGDLQEVKVYYLRCGSVALHTIFQEDLLHIIKPYSSMMSKGEVLLAERGYTLGKKYINFVPVSFSRYPSTIKGITQLDAFIVTVSPMDQYGFFNLGINGDYAIELARYADKLIVEVNENMPRTAGSTLIHINEVDALVEHTSALPEESSKPASELDKQIGHYITSLIPDGATIQMGIGGVPNAVCEQLIGHKNLGIHTEVMTTGMIDLIKKGVVTNTNKKLHPYVNVFTFAVGDKQLYDFIHLNPSMVCLPVSYVNEPNVIGQNNLMTSVNAFIEIDFSGQVNAEFIGHQFSGVGGQLDFIRGVHYSEGGKTIIASSSTAKNGTLSRIVPRLSSIATDTRLDIDYVVTEYGIAQLKGRSTTERTHQLIKIAHPAFQDQLQQQAKEQGFI</sequence>
<dbReference type="EMBL" id="FMVN01000010">
    <property type="protein sequence ID" value="SCY58380.1"/>
    <property type="molecule type" value="Genomic_DNA"/>
</dbReference>
<reference evidence="5" key="1">
    <citation type="submission" date="2014-09" db="EMBL/GenBank/DDBJ databases">
        <authorList>
            <person name="GOMEZ-VALERO Laura"/>
        </authorList>
    </citation>
    <scope>NUCLEOTIDE SEQUENCE</scope>
    <source>
        <strain evidence="5">ATCC33218</strain>
    </source>
</reference>
<dbReference type="InterPro" id="IPR026888">
    <property type="entry name" value="AcetylCoA_hyd_C"/>
</dbReference>
<dbReference type="Gene3D" id="3.40.1080.10">
    <property type="entry name" value="Glutaconate Coenzyme A-transferase"/>
    <property type="match status" value="1"/>
</dbReference>